<dbReference type="Proteomes" id="UP000033774">
    <property type="component" value="Unassembled WGS sequence"/>
</dbReference>
<protein>
    <submittedName>
        <fullName evidence="1">Uncharacterized protein</fullName>
    </submittedName>
</protein>
<reference evidence="1 2" key="1">
    <citation type="submission" date="2015-03" db="EMBL/GenBank/DDBJ databases">
        <title>Draft genome sequence of Elstera litoralis.</title>
        <authorList>
            <person name="Rahalkar M.C."/>
            <person name="Dhakephalkar P.K."/>
            <person name="Pore S.D."/>
            <person name="Arora P."/>
            <person name="Kapse N.G."/>
            <person name="Pandit P.S."/>
        </authorList>
    </citation>
    <scope>NUCLEOTIDE SEQUENCE [LARGE SCALE GENOMIC DNA]</scope>
    <source>
        <strain evidence="1 2">Dia-1</strain>
    </source>
</reference>
<comment type="caution">
    <text evidence="1">The sequence shown here is derived from an EMBL/GenBank/DDBJ whole genome shotgun (WGS) entry which is preliminary data.</text>
</comment>
<evidence type="ECO:0000313" key="1">
    <source>
        <dbReference type="EMBL" id="KJV07065.1"/>
    </source>
</evidence>
<gene>
    <name evidence="1" type="ORF">VZ95_20305</name>
</gene>
<name>A0A0F3IJZ7_9PROT</name>
<keyword evidence="2" id="KW-1185">Reference proteome</keyword>
<organism evidence="1 2">
    <name type="scientific">Elstera litoralis</name>
    <dbReference type="NCBI Taxonomy" id="552518"/>
    <lineage>
        <taxon>Bacteria</taxon>
        <taxon>Pseudomonadati</taxon>
        <taxon>Pseudomonadota</taxon>
        <taxon>Alphaproteobacteria</taxon>
        <taxon>Rhodospirillales</taxon>
        <taxon>Rhodospirillaceae</taxon>
        <taxon>Elstera</taxon>
    </lineage>
</organism>
<dbReference type="AlphaFoldDB" id="A0A0F3IJZ7"/>
<proteinExistence type="predicted"/>
<evidence type="ECO:0000313" key="2">
    <source>
        <dbReference type="Proteomes" id="UP000033774"/>
    </source>
</evidence>
<dbReference type="EMBL" id="LAJY01000861">
    <property type="protein sequence ID" value="KJV07065.1"/>
    <property type="molecule type" value="Genomic_DNA"/>
</dbReference>
<sequence>MNVFGSKYYLNHESTVVNAAHKFTSEIIEKHPEIAISNYIETNYPKTYDEWIPYFHRQIELSKPFLLPKFVDLEIQGIPDVSPDIYRSFHKYLPNHEDQSLVVWIKIMRETLIHLTILDKTIDILFDDKMPLKLKHLDESEGRRRLIMPFGNEAEGYGFYERTKARYK</sequence>
<dbReference type="RefSeq" id="WP_045777475.1">
    <property type="nucleotide sequence ID" value="NZ_LAJY01000861.1"/>
</dbReference>
<accession>A0A0F3IJZ7</accession>
<feature type="non-terminal residue" evidence="1">
    <location>
        <position position="168"/>
    </location>
</feature>